<dbReference type="GO" id="GO:0006798">
    <property type="term" value="P:polyphosphate catabolic process"/>
    <property type="evidence" value="ECO:0007669"/>
    <property type="project" value="TreeGrafter"/>
</dbReference>
<name>A0A383VP00_TETOB</name>
<feature type="domain" description="Calcineurin-like phosphoesterase" evidence="1">
    <location>
        <begin position="54"/>
        <end position="231"/>
    </location>
</feature>
<proteinExistence type="predicted"/>
<dbReference type="Pfam" id="PF00149">
    <property type="entry name" value="Metallophos"/>
    <property type="match status" value="1"/>
</dbReference>
<protein>
    <recommendedName>
        <fullName evidence="1">Calcineurin-like phosphoesterase domain-containing protein</fullName>
    </recommendedName>
</protein>
<gene>
    <name evidence="2" type="ORF">BQ4739_LOCUS7663</name>
</gene>
<dbReference type="AlphaFoldDB" id="A0A383VP00"/>
<dbReference type="InterPro" id="IPR029052">
    <property type="entry name" value="Metallo-depent_PP-like"/>
</dbReference>
<dbReference type="InterPro" id="IPR050126">
    <property type="entry name" value="Ap4A_hydrolase"/>
</dbReference>
<dbReference type="SUPFAM" id="SSF56300">
    <property type="entry name" value="Metallo-dependent phosphatases"/>
    <property type="match status" value="1"/>
</dbReference>
<dbReference type="GO" id="GO:0005737">
    <property type="term" value="C:cytoplasm"/>
    <property type="evidence" value="ECO:0007669"/>
    <property type="project" value="TreeGrafter"/>
</dbReference>
<dbReference type="PANTHER" id="PTHR42850">
    <property type="entry name" value="METALLOPHOSPHOESTERASE"/>
    <property type="match status" value="1"/>
</dbReference>
<sequence>MGNCFGLHAGCRKGHQHQQQQLQRLHGPNLSPAGNPLPPVIHRVIQQHELGPGRLVVVGDVHGCLVELFQLLDAVKFDYAKDNLILVGDMCNKGPRSQEVIAVARLLSEGRAWAVRGNNDDLALATWWNLQQGIAPPLPKLSWVGQLLPEDVQFMMGLPFSVTVEGYNLIVVHGGLVPGVPLQQQQLVHLAALRDVLPQPDGSFIGLERAQEGSLPWAGFWQGPQHIIFGHDSVRRLQTTPHATGIDTGCPLGGQLTAIVLPPLRELQQRSRKLSAAQQHHNQQQQLLPLTLHDLEAVLVSIPSGSTYVADG</sequence>
<organism evidence="2 3">
    <name type="scientific">Tetradesmus obliquus</name>
    <name type="common">Green alga</name>
    <name type="synonym">Acutodesmus obliquus</name>
    <dbReference type="NCBI Taxonomy" id="3088"/>
    <lineage>
        <taxon>Eukaryota</taxon>
        <taxon>Viridiplantae</taxon>
        <taxon>Chlorophyta</taxon>
        <taxon>core chlorophytes</taxon>
        <taxon>Chlorophyceae</taxon>
        <taxon>CS clade</taxon>
        <taxon>Sphaeropleales</taxon>
        <taxon>Scenedesmaceae</taxon>
        <taxon>Tetradesmus</taxon>
    </lineage>
</organism>
<keyword evidence="3" id="KW-1185">Reference proteome</keyword>
<dbReference type="CDD" id="cd00144">
    <property type="entry name" value="MPP_PPP_family"/>
    <property type="match status" value="1"/>
</dbReference>
<dbReference type="InterPro" id="IPR004843">
    <property type="entry name" value="Calcineurin-like_PHP"/>
</dbReference>
<evidence type="ECO:0000313" key="3">
    <source>
        <dbReference type="Proteomes" id="UP000256970"/>
    </source>
</evidence>
<dbReference type="STRING" id="3088.A0A383VP00"/>
<evidence type="ECO:0000313" key="2">
    <source>
        <dbReference type="EMBL" id="SZX67248.1"/>
    </source>
</evidence>
<dbReference type="GO" id="GO:0000298">
    <property type="term" value="F:endopolyphosphatase activity"/>
    <property type="evidence" value="ECO:0007669"/>
    <property type="project" value="TreeGrafter"/>
</dbReference>
<dbReference type="Gene3D" id="3.60.21.10">
    <property type="match status" value="1"/>
</dbReference>
<dbReference type="PANTHER" id="PTHR42850:SF4">
    <property type="entry name" value="ZINC-DEPENDENT ENDOPOLYPHOSPHATASE"/>
    <property type="match status" value="1"/>
</dbReference>
<dbReference type="Proteomes" id="UP000256970">
    <property type="component" value="Unassembled WGS sequence"/>
</dbReference>
<evidence type="ECO:0000259" key="1">
    <source>
        <dbReference type="Pfam" id="PF00149"/>
    </source>
</evidence>
<dbReference type="EMBL" id="FNXT01000781">
    <property type="protein sequence ID" value="SZX67248.1"/>
    <property type="molecule type" value="Genomic_DNA"/>
</dbReference>
<accession>A0A383VP00</accession>
<dbReference type="GO" id="GO:0016791">
    <property type="term" value="F:phosphatase activity"/>
    <property type="evidence" value="ECO:0007669"/>
    <property type="project" value="TreeGrafter"/>
</dbReference>
<reference evidence="2 3" key="1">
    <citation type="submission" date="2016-10" db="EMBL/GenBank/DDBJ databases">
        <authorList>
            <person name="Cai Z."/>
        </authorList>
    </citation>
    <scope>NUCLEOTIDE SEQUENCE [LARGE SCALE GENOMIC DNA]</scope>
</reference>